<evidence type="ECO:0000256" key="3">
    <source>
        <dbReference type="ARBA" id="ARBA00022525"/>
    </source>
</evidence>
<keyword evidence="3 5" id="KW-0964">Secreted</keyword>
<name>A0A8T1X4W4_9STRA</name>
<accession>A0A8T1X4W4</accession>
<keyword evidence="4 5" id="KW-0732">Signal</keyword>
<evidence type="ECO:0000313" key="7">
    <source>
        <dbReference type="Proteomes" id="UP000693981"/>
    </source>
</evidence>
<feature type="chain" id="PRO_5041013892" description="RxLR effector protein" evidence="5">
    <location>
        <begin position="23"/>
        <end position="278"/>
    </location>
</feature>
<comment type="caution">
    <text evidence="6">The sequence shown here is derived from an EMBL/GenBank/DDBJ whole genome shotgun (WGS) entry which is preliminary data.</text>
</comment>
<organism evidence="6 7">
    <name type="scientific">Phytophthora boehmeriae</name>
    <dbReference type="NCBI Taxonomy" id="109152"/>
    <lineage>
        <taxon>Eukaryota</taxon>
        <taxon>Sar</taxon>
        <taxon>Stramenopiles</taxon>
        <taxon>Oomycota</taxon>
        <taxon>Peronosporomycetes</taxon>
        <taxon>Peronosporales</taxon>
        <taxon>Peronosporaceae</taxon>
        <taxon>Phytophthora</taxon>
    </lineage>
</organism>
<evidence type="ECO:0000256" key="2">
    <source>
        <dbReference type="ARBA" id="ARBA00010400"/>
    </source>
</evidence>
<dbReference type="AlphaFoldDB" id="A0A8T1X4W4"/>
<dbReference type="EMBL" id="JAGDFL010000032">
    <property type="protein sequence ID" value="KAG7400354.1"/>
    <property type="molecule type" value="Genomic_DNA"/>
</dbReference>
<feature type="signal peptide" evidence="5">
    <location>
        <begin position="1"/>
        <end position="22"/>
    </location>
</feature>
<comment type="similarity">
    <text evidence="2 5">Belongs to the RxLR effector family.</text>
</comment>
<gene>
    <name evidence="6" type="ORF">PHYBOEH_006111</name>
</gene>
<dbReference type="GO" id="GO:0005576">
    <property type="term" value="C:extracellular region"/>
    <property type="evidence" value="ECO:0007669"/>
    <property type="project" value="UniProtKB-SubCell"/>
</dbReference>
<evidence type="ECO:0000256" key="5">
    <source>
        <dbReference type="RuleBase" id="RU367124"/>
    </source>
</evidence>
<protein>
    <recommendedName>
        <fullName evidence="5">RxLR effector protein</fullName>
    </recommendedName>
</protein>
<dbReference type="Pfam" id="PF16810">
    <property type="entry name" value="RXLR"/>
    <property type="match status" value="1"/>
</dbReference>
<dbReference type="InterPro" id="IPR031825">
    <property type="entry name" value="RXLR"/>
</dbReference>
<keyword evidence="7" id="KW-1185">Reference proteome</keyword>
<dbReference type="Proteomes" id="UP000693981">
    <property type="component" value="Unassembled WGS sequence"/>
</dbReference>
<reference evidence="6" key="1">
    <citation type="submission" date="2021-02" db="EMBL/GenBank/DDBJ databases">
        <authorList>
            <person name="Palmer J.M."/>
        </authorList>
    </citation>
    <scope>NUCLEOTIDE SEQUENCE</scope>
    <source>
        <strain evidence="6">SCRP23</strain>
    </source>
</reference>
<dbReference type="OrthoDB" id="128682at2759"/>
<evidence type="ECO:0000256" key="1">
    <source>
        <dbReference type="ARBA" id="ARBA00004613"/>
    </source>
</evidence>
<proteinExistence type="inferred from homology"/>
<evidence type="ECO:0000256" key="4">
    <source>
        <dbReference type="ARBA" id="ARBA00022729"/>
    </source>
</evidence>
<comment type="subcellular location">
    <subcellularLocation>
        <location evidence="1 5">Secreted</location>
    </subcellularLocation>
</comment>
<comment type="domain">
    <text evidence="5">The RxLR-dEER motif acts to carry the protein into the host cell cytoplasm through binding to cell surface phosphatidylinositol-3-phosphate.</text>
</comment>
<comment type="function">
    <text evidence="5">Effector that suppresses plant defense responses during pathogen infection.</text>
</comment>
<evidence type="ECO:0000313" key="6">
    <source>
        <dbReference type="EMBL" id="KAG7400354.1"/>
    </source>
</evidence>
<sequence>MQLCSTLFVALIALLATSETFATATDSKGSALVSHDIPTSVNIEPSNKRFLRTTKTIDDDDSDSTNSINTEERKIEMPAALKNLGIKAKRRYWLEFDKSDDYIKEKLGLTGLTGKQLTEHTNYKHFRWIQFRKEGDMLHDWLAQVPPLPTFDAWKKLGLEDMVLKRVQLDVIKQTDKYATYERYVKGFDKFIIREWSRWSPDPHVPKNQIPRSATETEMMAKADIWGRTTMSDEYVLYALGLDKLKRAELVKNDDYKKYFLLFKDVKEKMEMKKKASA</sequence>